<evidence type="ECO:0000256" key="1">
    <source>
        <dbReference type="ARBA" id="ARBA00022448"/>
    </source>
</evidence>
<dbReference type="Gene3D" id="1.20.1730.10">
    <property type="entry name" value="Sodium/glucose cotransporter"/>
    <property type="match status" value="1"/>
</dbReference>
<comment type="caution">
    <text evidence="3">The sequence shown here is derived from an EMBL/GenBank/DDBJ whole genome shotgun (WGS) entry which is preliminary data.</text>
</comment>
<reference evidence="3" key="1">
    <citation type="journal article" date="2019" name="bioRxiv">
        <title>The Genome of the Zebra Mussel, Dreissena polymorpha: A Resource for Invasive Species Research.</title>
        <authorList>
            <person name="McCartney M.A."/>
            <person name="Auch B."/>
            <person name="Kono T."/>
            <person name="Mallez S."/>
            <person name="Zhang Y."/>
            <person name="Obille A."/>
            <person name="Becker A."/>
            <person name="Abrahante J.E."/>
            <person name="Garbe J."/>
            <person name="Badalamenti J.P."/>
            <person name="Herman A."/>
            <person name="Mangelson H."/>
            <person name="Liachko I."/>
            <person name="Sullivan S."/>
            <person name="Sone E.D."/>
            <person name="Koren S."/>
            <person name="Silverstein K.A.T."/>
            <person name="Beckman K.B."/>
            <person name="Gohl D.M."/>
        </authorList>
    </citation>
    <scope>NUCLEOTIDE SEQUENCE</scope>
    <source>
        <strain evidence="3">Duluth1</strain>
        <tissue evidence="3">Whole animal</tissue>
    </source>
</reference>
<sequence>MVFYKTIREQALLKDNQIHQPNETEFVPDAGLVTPFTAERLLGDLGSVLILTLIAMTLMSTCSGEVMAVFSIIVYDIYQIYVYPFR</sequence>
<gene>
    <name evidence="3" type="ORF">DPMN_115513</name>
</gene>
<proteinExistence type="predicted"/>
<dbReference type="PANTHER" id="PTHR46154:SF4">
    <property type="entry name" value="UREA ACTIVE TRANSPORTER"/>
    <property type="match status" value="1"/>
</dbReference>
<dbReference type="Proteomes" id="UP000828390">
    <property type="component" value="Unassembled WGS sequence"/>
</dbReference>
<accession>A0A9D4QTU2</accession>
<organism evidence="3 4">
    <name type="scientific">Dreissena polymorpha</name>
    <name type="common">Zebra mussel</name>
    <name type="synonym">Mytilus polymorpha</name>
    <dbReference type="NCBI Taxonomy" id="45954"/>
    <lineage>
        <taxon>Eukaryota</taxon>
        <taxon>Metazoa</taxon>
        <taxon>Spiralia</taxon>
        <taxon>Lophotrochozoa</taxon>
        <taxon>Mollusca</taxon>
        <taxon>Bivalvia</taxon>
        <taxon>Autobranchia</taxon>
        <taxon>Heteroconchia</taxon>
        <taxon>Euheterodonta</taxon>
        <taxon>Imparidentia</taxon>
        <taxon>Neoheterodontei</taxon>
        <taxon>Myida</taxon>
        <taxon>Dreissenoidea</taxon>
        <taxon>Dreissenidae</taxon>
        <taxon>Dreissena</taxon>
    </lineage>
</organism>
<dbReference type="InterPro" id="IPR031155">
    <property type="entry name" value="DUR"/>
</dbReference>
<keyword evidence="4" id="KW-1185">Reference proteome</keyword>
<dbReference type="PANTHER" id="PTHR46154">
    <property type="match status" value="1"/>
</dbReference>
<dbReference type="InterPro" id="IPR038377">
    <property type="entry name" value="Na/Glc_symporter_sf"/>
</dbReference>
<protein>
    <submittedName>
        <fullName evidence="3">Uncharacterized protein</fullName>
    </submittedName>
</protein>
<keyword evidence="2" id="KW-0472">Membrane</keyword>
<evidence type="ECO:0000313" key="3">
    <source>
        <dbReference type="EMBL" id="KAH3842025.1"/>
    </source>
</evidence>
<dbReference type="AlphaFoldDB" id="A0A9D4QTU2"/>
<dbReference type="EMBL" id="JAIWYP010000004">
    <property type="protein sequence ID" value="KAH3842025.1"/>
    <property type="molecule type" value="Genomic_DNA"/>
</dbReference>
<keyword evidence="1" id="KW-0813">Transport</keyword>
<keyword evidence="2" id="KW-0812">Transmembrane</keyword>
<dbReference type="GO" id="GO:0015204">
    <property type="term" value="F:urea transmembrane transporter activity"/>
    <property type="evidence" value="ECO:0007669"/>
    <property type="project" value="InterPro"/>
</dbReference>
<feature type="transmembrane region" description="Helical" evidence="2">
    <location>
        <begin position="48"/>
        <end position="78"/>
    </location>
</feature>
<evidence type="ECO:0000256" key="2">
    <source>
        <dbReference type="SAM" id="Phobius"/>
    </source>
</evidence>
<name>A0A9D4QTU2_DREPO</name>
<reference evidence="3" key="2">
    <citation type="submission" date="2020-11" db="EMBL/GenBank/DDBJ databases">
        <authorList>
            <person name="McCartney M.A."/>
            <person name="Auch B."/>
            <person name="Kono T."/>
            <person name="Mallez S."/>
            <person name="Becker A."/>
            <person name="Gohl D.M."/>
            <person name="Silverstein K.A.T."/>
            <person name="Koren S."/>
            <person name="Bechman K.B."/>
            <person name="Herman A."/>
            <person name="Abrahante J.E."/>
            <person name="Garbe J."/>
        </authorList>
    </citation>
    <scope>NUCLEOTIDE SEQUENCE</scope>
    <source>
        <strain evidence="3">Duluth1</strain>
        <tissue evidence="3">Whole animal</tissue>
    </source>
</reference>
<dbReference type="GO" id="GO:0005886">
    <property type="term" value="C:plasma membrane"/>
    <property type="evidence" value="ECO:0007669"/>
    <property type="project" value="TreeGrafter"/>
</dbReference>
<evidence type="ECO:0000313" key="4">
    <source>
        <dbReference type="Proteomes" id="UP000828390"/>
    </source>
</evidence>
<keyword evidence="2" id="KW-1133">Transmembrane helix</keyword>